<name>A0A158DVX0_9BURK</name>
<accession>A0A158DVX0</accession>
<keyword evidence="2" id="KW-1185">Reference proteome</keyword>
<dbReference type="EMBL" id="FCOF02000145">
    <property type="protein sequence ID" value="SAK98745.1"/>
    <property type="molecule type" value="Genomic_DNA"/>
</dbReference>
<evidence type="ECO:0000313" key="2">
    <source>
        <dbReference type="Proteomes" id="UP000054870"/>
    </source>
</evidence>
<comment type="caution">
    <text evidence="1">The sequence shown here is derived from an EMBL/GenBank/DDBJ whole genome shotgun (WGS) entry which is preliminary data.</text>
</comment>
<dbReference type="AntiFam" id="ANF00009">
    <property type="entry name" value="Shadow ORF (opposite transposase protein)"/>
</dbReference>
<dbReference type="Proteomes" id="UP000054870">
    <property type="component" value="Unassembled WGS sequence"/>
</dbReference>
<reference evidence="1" key="1">
    <citation type="submission" date="2016-01" db="EMBL/GenBank/DDBJ databases">
        <authorList>
            <person name="Peeters C."/>
        </authorList>
    </citation>
    <scope>NUCLEOTIDE SEQUENCE [LARGE SCALE GENOMIC DNA]</scope>
    <source>
        <strain evidence="1">LMG 29318</strain>
    </source>
</reference>
<dbReference type="AlphaFoldDB" id="A0A158DVX0"/>
<sequence length="239" mass="26167">MIVEAQPVDHLVHRFATCCKALAKDASALERSPQTLGRRVVPAIASTAHRTAHAVGFEQVLEVTTAILATPVAMDDQARFRLAAKPRHTQRVRHQLRAHVRLHRPAHHLTAKQVEDDRQVQPAVVSPEVRDVRSPGLIGASGREVALQQVRRDRQVVVAVGGRPEAAFGLRLDAVQLHELLDAILADSNALGKQLLPHARPAIPPLDSACTALMCTSRVSLLMHRRGRSVSTSRALRAW</sequence>
<proteinExistence type="predicted"/>
<organism evidence="1 2">
    <name type="scientific">Caballeronia catudaia</name>
    <dbReference type="NCBI Taxonomy" id="1777136"/>
    <lineage>
        <taxon>Bacteria</taxon>
        <taxon>Pseudomonadati</taxon>
        <taxon>Pseudomonadota</taxon>
        <taxon>Betaproteobacteria</taxon>
        <taxon>Burkholderiales</taxon>
        <taxon>Burkholderiaceae</taxon>
        <taxon>Caballeronia</taxon>
    </lineage>
</organism>
<evidence type="ECO:0000313" key="1">
    <source>
        <dbReference type="EMBL" id="SAK98745.1"/>
    </source>
</evidence>
<protein>
    <submittedName>
        <fullName evidence="1">Uncharacterized protein</fullName>
    </submittedName>
</protein>
<gene>
    <name evidence="1" type="ORF">AWB75_07208</name>
</gene>